<protein>
    <submittedName>
        <fullName evidence="4">Transporter substrate-binding domain-containing protein</fullName>
    </submittedName>
</protein>
<dbReference type="EMBL" id="JBFALK010000005">
    <property type="protein sequence ID" value="MEV0969377.1"/>
    <property type="molecule type" value="Genomic_DNA"/>
</dbReference>
<dbReference type="SUPFAM" id="SSF53850">
    <property type="entry name" value="Periplasmic binding protein-like II"/>
    <property type="match status" value="1"/>
</dbReference>
<evidence type="ECO:0000256" key="1">
    <source>
        <dbReference type="ARBA" id="ARBA00022729"/>
    </source>
</evidence>
<dbReference type="Gene3D" id="3.40.190.10">
    <property type="entry name" value="Periplasmic binding protein-like II"/>
    <property type="match status" value="2"/>
</dbReference>
<dbReference type="PANTHER" id="PTHR35936">
    <property type="entry name" value="MEMBRANE-BOUND LYTIC MUREIN TRANSGLYCOSYLASE F"/>
    <property type="match status" value="1"/>
</dbReference>
<evidence type="ECO:0000313" key="4">
    <source>
        <dbReference type="EMBL" id="MEV0969377.1"/>
    </source>
</evidence>
<dbReference type="PANTHER" id="PTHR35936:SF17">
    <property type="entry name" value="ARGININE-BINDING EXTRACELLULAR PROTEIN ARTP"/>
    <property type="match status" value="1"/>
</dbReference>
<evidence type="ECO:0000313" key="5">
    <source>
        <dbReference type="Proteomes" id="UP001551675"/>
    </source>
</evidence>
<feature type="chain" id="PRO_5045375313" evidence="2">
    <location>
        <begin position="21"/>
        <end position="245"/>
    </location>
</feature>
<name>A0ABV3GCP9_MICGL</name>
<sequence>MRRVAALLLGLSMTVASLTACGKGGDLVIGVRVGYPGLVLRLPGGGYTGFDVTVAQYVARELGYRDGQISYTGDLDQADIVVGTSGVRDTAGPYLVTSSDILVRAGDLTISRPKDLRSKRVCGTRADTAPLVGRLGTAWKAAFLAEANVPAACAPLLAKGRIDAIVADAPVLVGLDAQYPGRFRLCGASIAVHRYGIEARSEGAREEIDAALRRMFDDGAWNRAVIRHLGVLAARYTAPPALGMT</sequence>
<proteinExistence type="predicted"/>
<feature type="signal peptide" evidence="2">
    <location>
        <begin position="1"/>
        <end position="20"/>
    </location>
</feature>
<feature type="domain" description="Solute-binding protein family 3/N-terminal" evidence="3">
    <location>
        <begin position="26"/>
        <end position="232"/>
    </location>
</feature>
<reference evidence="4 5" key="1">
    <citation type="submission" date="2024-06" db="EMBL/GenBank/DDBJ databases">
        <title>The Natural Products Discovery Center: Release of the First 8490 Sequenced Strains for Exploring Actinobacteria Biosynthetic Diversity.</title>
        <authorList>
            <person name="Kalkreuter E."/>
            <person name="Kautsar S.A."/>
            <person name="Yang D."/>
            <person name="Bader C.D."/>
            <person name="Teijaro C.N."/>
            <person name="Fluegel L."/>
            <person name="Davis C.M."/>
            <person name="Simpson J.R."/>
            <person name="Lauterbach L."/>
            <person name="Steele A.D."/>
            <person name="Gui C."/>
            <person name="Meng S."/>
            <person name="Li G."/>
            <person name="Viehrig K."/>
            <person name="Ye F."/>
            <person name="Su P."/>
            <person name="Kiefer A.F."/>
            <person name="Nichols A."/>
            <person name="Cepeda A.J."/>
            <person name="Yan W."/>
            <person name="Fan B."/>
            <person name="Jiang Y."/>
            <person name="Adhikari A."/>
            <person name="Zheng C.-J."/>
            <person name="Schuster L."/>
            <person name="Cowan T.M."/>
            <person name="Smanski M.J."/>
            <person name="Chevrette M.G."/>
            <person name="De Carvalho L.P.S."/>
            <person name="Shen B."/>
        </authorList>
    </citation>
    <scope>NUCLEOTIDE SEQUENCE [LARGE SCALE GENOMIC DNA]</scope>
    <source>
        <strain evidence="4 5">NPDC050100</strain>
    </source>
</reference>
<evidence type="ECO:0000259" key="3">
    <source>
        <dbReference type="SMART" id="SM00062"/>
    </source>
</evidence>
<dbReference type="PROSITE" id="PS51257">
    <property type="entry name" value="PROKAR_LIPOPROTEIN"/>
    <property type="match status" value="1"/>
</dbReference>
<dbReference type="Proteomes" id="UP001551675">
    <property type="component" value="Unassembled WGS sequence"/>
</dbReference>
<gene>
    <name evidence="4" type="ORF">AB0I59_12140</name>
</gene>
<dbReference type="SMART" id="SM00062">
    <property type="entry name" value="PBPb"/>
    <property type="match status" value="1"/>
</dbReference>
<dbReference type="InterPro" id="IPR001638">
    <property type="entry name" value="Solute-binding_3/MltF_N"/>
</dbReference>
<comment type="caution">
    <text evidence="4">The sequence shown here is derived from an EMBL/GenBank/DDBJ whole genome shotgun (WGS) entry which is preliminary data.</text>
</comment>
<organism evidence="4 5">
    <name type="scientific">Microtetraspora glauca</name>
    <dbReference type="NCBI Taxonomy" id="1996"/>
    <lineage>
        <taxon>Bacteria</taxon>
        <taxon>Bacillati</taxon>
        <taxon>Actinomycetota</taxon>
        <taxon>Actinomycetes</taxon>
        <taxon>Streptosporangiales</taxon>
        <taxon>Streptosporangiaceae</taxon>
        <taxon>Microtetraspora</taxon>
    </lineage>
</organism>
<keyword evidence="5" id="KW-1185">Reference proteome</keyword>
<accession>A0ABV3GCP9</accession>
<evidence type="ECO:0000256" key="2">
    <source>
        <dbReference type="SAM" id="SignalP"/>
    </source>
</evidence>
<dbReference type="RefSeq" id="WP_358132306.1">
    <property type="nucleotide sequence ID" value="NZ_JBFALK010000005.1"/>
</dbReference>
<keyword evidence="1 2" id="KW-0732">Signal</keyword>